<accession>A0A131ZAF8</accession>
<proteinExistence type="inferred from homology"/>
<dbReference type="GO" id="GO:0005096">
    <property type="term" value="F:GTPase activator activity"/>
    <property type="evidence" value="ECO:0007669"/>
    <property type="project" value="UniProtKB-KW"/>
</dbReference>
<feature type="domain" description="Rab3-GAP regulatory subunit N-terminal" evidence="6">
    <location>
        <begin position="92"/>
        <end position="499"/>
    </location>
</feature>
<sequence>SARALQVFSVSVASESDVEKRRVKTAVINTMSCQLVKIAAISNVARVKSYLFPSSQDQQDERASKPVVDAWDWPLENEQPTEAKPTKEEDKWLQYCVVALSSTADVLAVARENVVVFLTAKHGVSEKNDWKYEVSFHSELRPSNNDAVTSMLCLPMSSQKRSYQGGPDWTCIVVGFKSGYVHMYTEDGRLLLNQILHEEPVLSLKCQTYVPRRFSGFGEQQDEVRVTYPHAVVCLEGFGLFQTLRACRNQLARGGSGNQGPAVTPPPLSYKKWGPQDIRHVRDCEAVGTVAPRLFDQMVMESIRKSHGGMVRFSAAASSLMCVTGSDPFVGFYYAKEGFVQPHLTDVAVAVASRVKTFLADSLLGKLTKTQPEEVKAPPIEPATGVPMRCGIFDRHRNGMRIFLSPSKQMAVVTDSVGRIVLFNVFQNTATRIWKGYRDAECGWVEVEDSSPDTAINGVPRRTQFLIVYAPRWGLIEVWCPHQSSRVAAFEVGKGGRLLYSNYTLMGLNNVLVKTVRPNTYQCCYMTSEGKLYAVAVPFHRVLSERSRARDWQLLNEVQVLLKEAEPPVDEGECWSEQAQLVSKLGRLLRDMKAVNVQQQALEKIVHSSKASHFVVSTILGVLEPKSQEPQASEDEEVSCDFDTELLHKTCQRLRQLCHLHKAVDKSQVDDVYEPSSEEVSLEELADELSMPLNKVSRVLTHVSRYLPLWTSSSGKRVTFGDENPVALPVFLGYFDIGDSHLARDRNDEAPLPVTTKADADCKQLGHLLFSRALGSWGCHPLLLEALRKSGIAPSSLVQCLLHEWLSSTWAVTNRRSWCLFGSLLKSLVEMAGEEAYFTASMTMSPWWRGIRTVLAGSTNVPAAYVGAAIVSYVARSFVRFPGLQKDEDSAETSENAPQPTDENEDKPPEKPSGPQRPPTGDIDDPVIINDDGEIEEDSWEPVVIECDHWESLLSKLGDVLVLASLLRRSCVERQLYPEHREVSLTSLFARGQGVITELVSAWACDLEMTPDDLRRLTKLQFPAVSESQEDGIDLHFVRARRRFARSLELDSLLVNCASEQLVRWDRDRDQIDRLSKASAFLSAVSSSILKNGVGLIIWKTFLQKRFEALVLLMEKMGKTPKDRICRRDVEISDIHLEPFVRFCTEVLDAIVDASLGPEAETLPVLPQGEPLWEGVPQDASRPQPLVAHALGQRPPNLASVRHHQLLATVVQVVVMFSMRSVRPLSLFTPTVRKAFFQDLHSPLLAPSAGMSSSLTSSPQQSFLLRAASAVMQSLPDNPDNSVLGSTFGWMNRLLDLACSWGEDRDLVRRHCVCELYSAGHDILAQEVSLAVKDKAQLASCLLVIAGQRMHHLLFMNDAHRPSQMALLSPHISTWILSLDLSNLRCCNPPTVQTANLLQNIVSMLPEDHSEHRLALSLLDVLESLPEPS</sequence>
<protein>
    <submittedName>
        <fullName evidence="8">Rab3 GTPaseactivating protein, non-catalytic subunit family</fullName>
    </submittedName>
</protein>
<evidence type="ECO:0000313" key="8">
    <source>
        <dbReference type="EMBL" id="JAP87948.1"/>
    </source>
</evidence>
<evidence type="ECO:0000259" key="6">
    <source>
        <dbReference type="Pfam" id="PF14655"/>
    </source>
</evidence>
<comment type="subcellular location">
    <subcellularLocation>
        <location evidence="1">Cytoplasm</location>
    </subcellularLocation>
</comment>
<dbReference type="PANTHER" id="PTHR12472:SF0">
    <property type="entry name" value="RAB3 GTPASE-ACTIVATING PROTEIN NON-CATALYTIC SUBUNIT"/>
    <property type="match status" value="1"/>
</dbReference>
<dbReference type="PANTHER" id="PTHR12472">
    <property type="entry name" value="RAB3-GAP REGULATORY DOMAIN"/>
    <property type="match status" value="1"/>
</dbReference>
<feature type="domain" description="Rab3GAP regulatory subunit C-terminal" evidence="7">
    <location>
        <begin position="934"/>
        <end position="1406"/>
    </location>
</feature>
<dbReference type="Pfam" id="PF14656">
    <property type="entry name" value="RAB3GAP2_C"/>
    <property type="match status" value="2"/>
</dbReference>
<feature type="region of interest" description="Disordered" evidence="5">
    <location>
        <begin position="61"/>
        <end position="84"/>
    </location>
</feature>
<keyword evidence="3" id="KW-0343">GTPase activation</keyword>
<evidence type="ECO:0000256" key="1">
    <source>
        <dbReference type="ARBA" id="ARBA00004496"/>
    </source>
</evidence>
<dbReference type="Pfam" id="PF14655">
    <property type="entry name" value="RAB3GAP2_N"/>
    <property type="match status" value="1"/>
</dbReference>
<dbReference type="InterPro" id="IPR032839">
    <property type="entry name" value="RAB3GAP_N"/>
</dbReference>
<dbReference type="InterPro" id="IPR029257">
    <property type="entry name" value="RAB3GAP2_C"/>
</dbReference>
<keyword evidence="4" id="KW-0963">Cytoplasm</keyword>
<evidence type="ECO:0000256" key="5">
    <source>
        <dbReference type="SAM" id="MobiDB-lite"/>
    </source>
</evidence>
<name>A0A131ZAF8_RHIAP</name>
<organism evidence="8">
    <name type="scientific">Rhipicephalus appendiculatus</name>
    <name type="common">Brown ear tick</name>
    <dbReference type="NCBI Taxonomy" id="34631"/>
    <lineage>
        <taxon>Eukaryota</taxon>
        <taxon>Metazoa</taxon>
        <taxon>Ecdysozoa</taxon>
        <taxon>Arthropoda</taxon>
        <taxon>Chelicerata</taxon>
        <taxon>Arachnida</taxon>
        <taxon>Acari</taxon>
        <taxon>Parasitiformes</taxon>
        <taxon>Ixodida</taxon>
        <taxon>Ixodoidea</taxon>
        <taxon>Ixodidae</taxon>
        <taxon>Rhipicephalinae</taxon>
        <taxon>Rhipicephalus</taxon>
        <taxon>Rhipicephalus</taxon>
    </lineage>
</organism>
<feature type="domain" description="Rab3GAP regulatory subunit C-terminal" evidence="7">
    <location>
        <begin position="797"/>
        <end position="883"/>
    </location>
</feature>
<feature type="region of interest" description="Disordered" evidence="5">
    <location>
        <begin position="887"/>
        <end position="929"/>
    </location>
</feature>
<evidence type="ECO:0000256" key="2">
    <source>
        <dbReference type="ARBA" id="ARBA00008153"/>
    </source>
</evidence>
<dbReference type="InterPro" id="IPR026059">
    <property type="entry name" value="Rab3GAP2"/>
</dbReference>
<evidence type="ECO:0000256" key="4">
    <source>
        <dbReference type="ARBA" id="ARBA00022490"/>
    </source>
</evidence>
<dbReference type="EMBL" id="GEDV01000609">
    <property type="protein sequence ID" value="JAP87948.1"/>
    <property type="molecule type" value="Transcribed_RNA"/>
</dbReference>
<dbReference type="GO" id="GO:0005737">
    <property type="term" value="C:cytoplasm"/>
    <property type="evidence" value="ECO:0007669"/>
    <property type="project" value="UniProtKB-SubCell"/>
</dbReference>
<evidence type="ECO:0000259" key="7">
    <source>
        <dbReference type="Pfam" id="PF14656"/>
    </source>
</evidence>
<feature type="non-terminal residue" evidence="8">
    <location>
        <position position="1"/>
    </location>
</feature>
<comment type="similarity">
    <text evidence="2">Belongs to the Rab3-GAP regulatory subunit family.</text>
</comment>
<reference evidence="8" key="1">
    <citation type="journal article" date="2016" name="Ticks Tick Borne Dis.">
        <title>De novo assembly and annotation of the salivary gland transcriptome of Rhipicephalus appendiculatus male and female ticks during blood feeding.</title>
        <authorList>
            <person name="de Castro M.H."/>
            <person name="de Klerk D."/>
            <person name="Pienaar R."/>
            <person name="Latif A.A."/>
            <person name="Rees D.J."/>
            <person name="Mans B.J."/>
        </authorList>
    </citation>
    <scope>NUCLEOTIDE SEQUENCE</scope>
    <source>
        <tissue evidence="8">Salivary glands</tissue>
    </source>
</reference>
<evidence type="ECO:0000256" key="3">
    <source>
        <dbReference type="ARBA" id="ARBA00022468"/>
    </source>
</evidence>